<name>A0A4Q2D923_9AGAR</name>
<feature type="compositionally biased region" description="Basic and acidic residues" evidence="1">
    <location>
        <begin position="177"/>
        <end position="195"/>
    </location>
</feature>
<dbReference type="EMBL" id="SDEE01000478">
    <property type="protein sequence ID" value="RXW16067.1"/>
    <property type="molecule type" value="Genomic_DNA"/>
</dbReference>
<keyword evidence="2" id="KW-0812">Transmembrane</keyword>
<keyword evidence="2" id="KW-0472">Membrane</keyword>
<feature type="region of interest" description="Disordered" evidence="1">
    <location>
        <begin position="146"/>
        <end position="304"/>
    </location>
</feature>
<proteinExistence type="predicted"/>
<evidence type="ECO:0000256" key="2">
    <source>
        <dbReference type="SAM" id="Phobius"/>
    </source>
</evidence>
<feature type="compositionally biased region" description="Low complexity" evidence="1">
    <location>
        <begin position="284"/>
        <end position="304"/>
    </location>
</feature>
<keyword evidence="4" id="KW-1185">Reference proteome</keyword>
<feature type="transmembrane region" description="Helical" evidence="2">
    <location>
        <begin position="48"/>
        <end position="70"/>
    </location>
</feature>
<feature type="compositionally biased region" description="Basic residues" evidence="1">
    <location>
        <begin position="157"/>
        <end position="176"/>
    </location>
</feature>
<dbReference type="AlphaFoldDB" id="A0A4Q2D923"/>
<protein>
    <submittedName>
        <fullName evidence="3">Uncharacterized protein</fullName>
    </submittedName>
</protein>
<evidence type="ECO:0000313" key="4">
    <source>
        <dbReference type="Proteomes" id="UP000290288"/>
    </source>
</evidence>
<evidence type="ECO:0000313" key="3">
    <source>
        <dbReference type="EMBL" id="RXW16067.1"/>
    </source>
</evidence>
<reference evidence="3 4" key="1">
    <citation type="submission" date="2019-01" db="EMBL/GenBank/DDBJ databases">
        <title>Draft genome sequence of Psathyrella aberdarensis IHI B618.</title>
        <authorList>
            <person name="Buettner E."/>
            <person name="Kellner H."/>
        </authorList>
    </citation>
    <scope>NUCLEOTIDE SEQUENCE [LARGE SCALE GENOMIC DNA]</scope>
    <source>
        <strain evidence="3 4">IHI B618</strain>
    </source>
</reference>
<dbReference type="Proteomes" id="UP000290288">
    <property type="component" value="Unassembled WGS sequence"/>
</dbReference>
<gene>
    <name evidence="3" type="ORF">EST38_g9785</name>
</gene>
<feature type="transmembrane region" description="Helical" evidence="2">
    <location>
        <begin position="6"/>
        <end position="27"/>
    </location>
</feature>
<evidence type="ECO:0000256" key="1">
    <source>
        <dbReference type="SAM" id="MobiDB-lite"/>
    </source>
</evidence>
<dbReference type="OrthoDB" id="3256745at2759"/>
<comment type="caution">
    <text evidence="3">The sequence shown here is derived from an EMBL/GenBank/DDBJ whole genome shotgun (WGS) entry which is preliminary data.</text>
</comment>
<sequence>MPAQSVSIALGTFIMTSIVCTFSYMTNQIVLKPKTWANCNHRAFAWRPVYVLPTVIFPAAALAAHVALVVKLKAVQPATEFYCDSSSPQWVRFLSYAGTPLLLSIPSLFLSIKTVLLVSATNRHIQRARTCEIDMDPPNSSSCYSDSYTGDGYTKPPRPKKFSLKRSFSTHKKASHKLKEKDSFDSDNIDAHLKSQTDSSPAGSLRFTVAAPTPRSSRTKDSASGAGGADMTTANLTAAGGPGVVKSPTTVHFHIPIKPPPSSRDAGVEGRSSGGGGGRAGCVSPSSVLSSDSEAASASSSPPLPAASLAIYSTPENPDSNVTISEVHRDPSSFDLKASPYSASPTGSYSEKHTITVASTTTKDDSWRSVMELTNGQEEIKTRRIVEWHVNHHGSKSEYSDTQGVIGDCTEEEDLEGEEDLKGEDDDTLSEELTARTLPKIRTHTKHFTNYSACSIPFHSFPSSPVDRLSGSLTDSVSLPISLLISPRYRCMT</sequence>
<feature type="transmembrane region" description="Helical" evidence="2">
    <location>
        <begin position="90"/>
        <end position="119"/>
    </location>
</feature>
<organism evidence="3 4">
    <name type="scientific">Candolleomyces aberdarensis</name>
    <dbReference type="NCBI Taxonomy" id="2316362"/>
    <lineage>
        <taxon>Eukaryota</taxon>
        <taxon>Fungi</taxon>
        <taxon>Dikarya</taxon>
        <taxon>Basidiomycota</taxon>
        <taxon>Agaricomycotina</taxon>
        <taxon>Agaricomycetes</taxon>
        <taxon>Agaricomycetidae</taxon>
        <taxon>Agaricales</taxon>
        <taxon>Agaricineae</taxon>
        <taxon>Psathyrellaceae</taxon>
        <taxon>Candolleomyces</taxon>
    </lineage>
</organism>
<keyword evidence="2" id="KW-1133">Transmembrane helix</keyword>
<accession>A0A4Q2D923</accession>
<dbReference type="STRING" id="2316362.A0A4Q2D923"/>